<feature type="region of interest" description="Disordered" evidence="1">
    <location>
        <begin position="1"/>
        <end position="24"/>
    </location>
</feature>
<accession>A0A6J4TRV9</accession>
<protein>
    <submittedName>
        <fullName evidence="2">Uncharacterized protein</fullName>
    </submittedName>
</protein>
<name>A0A6J4TRV9_9SPHN</name>
<organism evidence="2">
    <name type="scientific">uncultured Sphingosinicella sp</name>
    <dbReference type="NCBI Taxonomy" id="478748"/>
    <lineage>
        <taxon>Bacteria</taxon>
        <taxon>Pseudomonadati</taxon>
        <taxon>Pseudomonadota</taxon>
        <taxon>Alphaproteobacteria</taxon>
        <taxon>Sphingomonadales</taxon>
        <taxon>Sphingosinicellaceae</taxon>
        <taxon>Sphingosinicella</taxon>
        <taxon>environmental samples</taxon>
    </lineage>
</organism>
<evidence type="ECO:0000313" key="2">
    <source>
        <dbReference type="EMBL" id="CAA9530352.1"/>
    </source>
</evidence>
<evidence type="ECO:0000256" key="1">
    <source>
        <dbReference type="SAM" id="MobiDB-lite"/>
    </source>
</evidence>
<feature type="non-terminal residue" evidence="2">
    <location>
        <position position="72"/>
    </location>
</feature>
<feature type="compositionally biased region" description="Polar residues" evidence="1">
    <location>
        <begin position="1"/>
        <end position="10"/>
    </location>
</feature>
<proteinExistence type="predicted"/>
<gene>
    <name evidence="2" type="ORF">AVDCRST_MAG23-953</name>
</gene>
<sequence length="72" mass="7620">AQNVRCTTLRGQDHERHPTGSGRGARFFYQAASGGDACVEGRARHRVRLAASAAGHSVRGCAQSLRGCPSKL</sequence>
<reference evidence="2" key="1">
    <citation type="submission" date="2020-02" db="EMBL/GenBank/DDBJ databases">
        <authorList>
            <person name="Meier V. D."/>
        </authorList>
    </citation>
    <scope>NUCLEOTIDE SEQUENCE</scope>
    <source>
        <strain evidence="2">AVDCRST_MAG23</strain>
    </source>
</reference>
<dbReference type="AlphaFoldDB" id="A0A6J4TRV9"/>
<feature type="non-terminal residue" evidence="2">
    <location>
        <position position="1"/>
    </location>
</feature>
<dbReference type="EMBL" id="CADCWD010000037">
    <property type="protein sequence ID" value="CAA9530352.1"/>
    <property type="molecule type" value="Genomic_DNA"/>
</dbReference>